<gene>
    <name evidence="8" type="ORF">DERYTH_LOCUS4280</name>
</gene>
<evidence type="ECO:0000256" key="6">
    <source>
        <dbReference type="SAM" id="SignalP"/>
    </source>
</evidence>
<evidence type="ECO:0000256" key="4">
    <source>
        <dbReference type="ARBA" id="ARBA00023157"/>
    </source>
</evidence>
<dbReference type="InterPro" id="IPR036508">
    <property type="entry name" value="Chitin-bd_dom_sf"/>
</dbReference>
<keyword evidence="5" id="KW-0325">Glycoprotein</keyword>
<evidence type="ECO:0000256" key="5">
    <source>
        <dbReference type="ARBA" id="ARBA00023180"/>
    </source>
</evidence>
<feature type="chain" id="PRO_5040348734" evidence="6">
    <location>
        <begin position="25"/>
        <end position="226"/>
    </location>
</feature>
<name>A0A9N9AIG9_9GLOM</name>
<dbReference type="PROSITE" id="PS50940">
    <property type="entry name" value="CHIT_BIND_II"/>
    <property type="match status" value="3"/>
</dbReference>
<evidence type="ECO:0000256" key="1">
    <source>
        <dbReference type="ARBA" id="ARBA00022669"/>
    </source>
</evidence>
<evidence type="ECO:0000313" key="8">
    <source>
        <dbReference type="EMBL" id="CAG8529648.1"/>
    </source>
</evidence>
<dbReference type="GO" id="GO:0005576">
    <property type="term" value="C:extracellular region"/>
    <property type="evidence" value="ECO:0007669"/>
    <property type="project" value="InterPro"/>
</dbReference>
<dbReference type="OrthoDB" id="2304619at2759"/>
<proteinExistence type="predicted"/>
<dbReference type="EMBL" id="CAJVPY010001622">
    <property type="protein sequence ID" value="CAG8529648.1"/>
    <property type="molecule type" value="Genomic_DNA"/>
</dbReference>
<keyword evidence="9" id="KW-1185">Reference proteome</keyword>
<keyword evidence="4" id="KW-1015">Disulfide bond</keyword>
<dbReference type="Gene3D" id="2.170.140.10">
    <property type="entry name" value="Chitin binding domain"/>
    <property type="match status" value="3"/>
</dbReference>
<evidence type="ECO:0000259" key="7">
    <source>
        <dbReference type="PROSITE" id="PS50940"/>
    </source>
</evidence>
<feature type="domain" description="Chitin-binding type-2" evidence="7">
    <location>
        <begin position="91"/>
        <end position="152"/>
    </location>
</feature>
<accession>A0A9N9AIG9</accession>
<evidence type="ECO:0000313" key="9">
    <source>
        <dbReference type="Proteomes" id="UP000789405"/>
    </source>
</evidence>
<evidence type="ECO:0000256" key="2">
    <source>
        <dbReference type="ARBA" id="ARBA00022729"/>
    </source>
</evidence>
<feature type="signal peptide" evidence="6">
    <location>
        <begin position="1"/>
        <end position="24"/>
    </location>
</feature>
<feature type="domain" description="Chitin-binding type-2" evidence="7">
    <location>
        <begin position="24"/>
        <end position="85"/>
    </location>
</feature>
<sequence>MAFIRKPITIMLIVMSLYTTFVFGFTCPKKNDKNNPNGLYANPTDCCTFYQCANGHPYVMNCPDGLQWSTKRLRCEWPKNSDCGVNATSSAFTCPEKNDENNPNGLYANPSDCSTFYQCSNGKSYLMNCPDDLQWSTKLLRCEWPENSDCGVEPSKDFTCPKKNNKKNPNGLYANSKDCCTFYQCANGHPYLMNCPDGLQWSTKRLRCEWPENSDCGAKSGKTNSN</sequence>
<dbReference type="Proteomes" id="UP000789405">
    <property type="component" value="Unassembled WGS sequence"/>
</dbReference>
<dbReference type="InterPro" id="IPR051940">
    <property type="entry name" value="Chitin_bind-dev_reg"/>
</dbReference>
<protein>
    <submittedName>
        <fullName evidence="8">6958_t:CDS:1</fullName>
    </submittedName>
</protein>
<dbReference type="GO" id="GO:0008061">
    <property type="term" value="F:chitin binding"/>
    <property type="evidence" value="ECO:0007669"/>
    <property type="project" value="UniProtKB-KW"/>
</dbReference>
<dbReference type="AlphaFoldDB" id="A0A9N9AIG9"/>
<dbReference type="InterPro" id="IPR002557">
    <property type="entry name" value="Chitin-bd_dom"/>
</dbReference>
<evidence type="ECO:0000256" key="3">
    <source>
        <dbReference type="ARBA" id="ARBA00022737"/>
    </source>
</evidence>
<dbReference type="PANTHER" id="PTHR23301:SF0">
    <property type="entry name" value="CHITIN-BINDING TYPE-2 DOMAIN-CONTAINING PROTEIN-RELATED"/>
    <property type="match status" value="1"/>
</dbReference>
<comment type="caution">
    <text evidence="8">The sequence shown here is derived from an EMBL/GenBank/DDBJ whole genome shotgun (WGS) entry which is preliminary data.</text>
</comment>
<dbReference type="PANTHER" id="PTHR23301">
    <property type="entry name" value="CHITIN BINDING PERITROPHIN-A"/>
    <property type="match status" value="1"/>
</dbReference>
<keyword evidence="2 6" id="KW-0732">Signal</keyword>
<dbReference type="SUPFAM" id="SSF57625">
    <property type="entry name" value="Invertebrate chitin-binding proteins"/>
    <property type="match status" value="3"/>
</dbReference>
<reference evidence="8" key="1">
    <citation type="submission" date="2021-06" db="EMBL/GenBank/DDBJ databases">
        <authorList>
            <person name="Kallberg Y."/>
            <person name="Tangrot J."/>
            <person name="Rosling A."/>
        </authorList>
    </citation>
    <scope>NUCLEOTIDE SEQUENCE</scope>
    <source>
        <strain evidence="8">MA453B</strain>
    </source>
</reference>
<dbReference type="Pfam" id="PF01607">
    <property type="entry name" value="CBM_14"/>
    <property type="match status" value="3"/>
</dbReference>
<keyword evidence="3" id="KW-0677">Repeat</keyword>
<feature type="domain" description="Chitin-binding type-2" evidence="7">
    <location>
        <begin position="157"/>
        <end position="218"/>
    </location>
</feature>
<keyword evidence="1" id="KW-0147">Chitin-binding</keyword>
<dbReference type="SMART" id="SM00494">
    <property type="entry name" value="ChtBD2"/>
    <property type="match status" value="3"/>
</dbReference>
<organism evidence="8 9">
    <name type="scientific">Dentiscutata erythropus</name>
    <dbReference type="NCBI Taxonomy" id="1348616"/>
    <lineage>
        <taxon>Eukaryota</taxon>
        <taxon>Fungi</taxon>
        <taxon>Fungi incertae sedis</taxon>
        <taxon>Mucoromycota</taxon>
        <taxon>Glomeromycotina</taxon>
        <taxon>Glomeromycetes</taxon>
        <taxon>Diversisporales</taxon>
        <taxon>Gigasporaceae</taxon>
        <taxon>Dentiscutata</taxon>
    </lineage>
</organism>